<comment type="caution">
    <text evidence="2">The sequence shown here is derived from an EMBL/GenBank/DDBJ whole genome shotgun (WGS) entry which is preliminary data.</text>
</comment>
<accession>A0A328ADN3</accession>
<dbReference type="EMBL" id="QFYR01000005">
    <property type="protein sequence ID" value="RAK50838.1"/>
    <property type="molecule type" value="Genomic_DNA"/>
</dbReference>
<dbReference type="InterPro" id="IPR015943">
    <property type="entry name" value="WD40/YVTN_repeat-like_dom_sf"/>
</dbReference>
<organism evidence="2 3">
    <name type="scientific">Phenylobacterium deserti</name>
    <dbReference type="NCBI Taxonomy" id="1914756"/>
    <lineage>
        <taxon>Bacteria</taxon>
        <taxon>Pseudomonadati</taxon>
        <taxon>Pseudomonadota</taxon>
        <taxon>Alphaproteobacteria</taxon>
        <taxon>Caulobacterales</taxon>
        <taxon>Caulobacteraceae</taxon>
        <taxon>Phenylobacterium</taxon>
    </lineage>
</organism>
<dbReference type="SUPFAM" id="SSF63825">
    <property type="entry name" value="YWTD domain"/>
    <property type="match status" value="1"/>
</dbReference>
<evidence type="ECO:0008006" key="4">
    <source>
        <dbReference type="Google" id="ProtNLM"/>
    </source>
</evidence>
<evidence type="ECO:0000256" key="1">
    <source>
        <dbReference type="SAM" id="SignalP"/>
    </source>
</evidence>
<dbReference type="RefSeq" id="WP_111516150.1">
    <property type="nucleotide sequence ID" value="NZ_QFYR01000005.1"/>
</dbReference>
<protein>
    <recommendedName>
        <fullName evidence="4">Superoxide dismutase</fullName>
    </recommendedName>
</protein>
<reference evidence="3" key="1">
    <citation type="submission" date="2018-05" db="EMBL/GenBank/DDBJ databases">
        <authorList>
            <person name="Li X."/>
        </authorList>
    </citation>
    <scope>NUCLEOTIDE SEQUENCE [LARGE SCALE GENOMIC DNA]</scope>
    <source>
        <strain evidence="3">YIM 73061</strain>
    </source>
</reference>
<dbReference type="AlphaFoldDB" id="A0A328ADN3"/>
<feature type="signal peptide" evidence="1">
    <location>
        <begin position="1"/>
        <end position="18"/>
    </location>
</feature>
<proteinExistence type="predicted"/>
<evidence type="ECO:0000313" key="3">
    <source>
        <dbReference type="Proteomes" id="UP000249725"/>
    </source>
</evidence>
<evidence type="ECO:0000313" key="2">
    <source>
        <dbReference type="EMBL" id="RAK50838.1"/>
    </source>
</evidence>
<keyword evidence="3" id="KW-1185">Reference proteome</keyword>
<gene>
    <name evidence="2" type="ORF">DJ018_16835</name>
</gene>
<keyword evidence="1" id="KW-0732">Signal</keyword>
<sequence>MIRASLLLACLLATSAGAQTGARYALPAEVRHPEGIAYDPARGMIFTASAVDGTLAVVDARTGAARAIAAPEIARQIGETFPGALGMKLDPRGRLWIAGGRTGKVFVVDPTSGRLIQTLDTTGSGAGLINDLVFVGDRAYLTDTFRPILWTVAAGERIGAAPERFVEFAGTPLQYGEGANLNGITATPDGRTLLVGQMNKGLLFRIDIADRKVSPIDLGGETAPGADGLILKGDLLYVIRQPAAEIVTVRLAPNLLSGKVLARTQSAGLLWPATGVIVGDELVAVNSQFNRRNSGELEQPFTLQRVPLADLGR</sequence>
<name>A0A328ADN3_9CAUL</name>
<dbReference type="Gene3D" id="2.130.10.10">
    <property type="entry name" value="YVTN repeat-like/Quinoprotein amine dehydrogenase"/>
    <property type="match status" value="1"/>
</dbReference>
<feature type="chain" id="PRO_5016378261" description="Superoxide dismutase" evidence="1">
    <location>
        <begin position="19"/>
        <end position="313"/>
    </location>
</feature>
<dbReference type="Proteomes" id="UP000249725">
    <property type="component" value="Unassembled WGS sequence"/>
</dbReference>
<dbReference type="OrthoDB" id="7675395at2"/>